<reference evidence="1 2" key="1">
    <citation type="submission" date="2019-05" db="EMBL/GenBank/DDBJ databases">
        <title>The compact genome of Giardia muris reveals important steps in the evolution of intestinal protozoan parasites.</title>
        <authorList>
            <person name="Xu F."/>
            <person name="Jimenez-Gonzalez A."/>
            <person name="Einarsson E."/>
            <person name="Astvaldsson A."/>
            <person name="Peirasmaki D."/>
            <person name="Eckmann L."/>
            <person name="Andersson J.O."/>
            <person name="Svard S.G."/>
            <person name="Jerlstrom-Hultqvist J."/>
        </authorList>
    </citation>
    <scope>NUCLEOTIDE SEQUENCE [LARGE SCALE GENOMIC DNA]</scope>
    <source>
        <strain evidence="1 2">Roberts-Thomson</strain>
    </source>
</reference>
<dbReference type="VEuPathDB" id="GiardiaDB:GMRT_11958"/>
<dbReference type="EMBL" id="VDLU01000002">
    <property type="protein sequence ID" value="TNJ29215.1"/>
    <property type="molecule type" value="Genomic_DNA"/>
</dbReference>
<accession>A0A4Z1SWH4</accession>
<evidence type="ECO:0000313" key="1">
    <source>
        <dbReference type="EMBL" id="TNJ29215.1"/>
    </source>
</evidence>
<gene>
    <name evidence="1" type="ORF">GMRT_11958</name>
</gene>
<sequence length="1468" mass="163977">MSIITDVYLVSLQSAYLTVEYSGFDWGYSMDEGGQLELLVPCGAVTQVAVNGVVYPPQRLVHSCYRMHTQQVSLGPRSMRVLLDPSDLPPIDLRLRICAVIALPHCDTPEPRCILLKGVHSFLPVPTFLLKHALSQVLRFKVRAHLSQAVDELLALEAAHPIGLSSLSMRLEDGTSEVELEAQDSFQTVQATVKHFRAEVSGYNQDVDMTQLVAVEPVPKKEPSHTPTQLTTDIKLSRSYFFEGCVHTLPRGFFLLLSPYLCRIQLSSFETYYLQFDTAFIDSFRVLLEELGSALKLALSATRQRPTLVFLPCSSNDDVISTNACLSAKEQFVVSVDYHLRGHDLFHMAVHIASRLFAALLLVWLQDEVWGVKGLGTGLYDFMCMVTLHQYTGLIRTFLHQSPLYIDVHKRLFGEPPSHQALFLPESDIMHDILSIQQENLVSTSGIEGLLTSFSQVQSVMATGLPNKLLSFAIRLASYSLGLILPSDYIPDGAAANNHNVIVDTMERYLFSGLLGLPMDVLGDVKKNPKILAVLQRTLIFYPNTGGVQTSAGSSLAYLAYTALLFDERKENIVPALTAVIRPPLTFSTDGDALYLFGRTWQLFAPMILQQFVDISNIPDPTIHSLLIERNKALRNNTYPHLNGYLTHYNVQDETGESFFHFIPKHIQTTKVTFQARVTESMSAIGYPLRELVSTGKVFTLVQAQKESKQGSALDWKLLSPLTSSATPPLLLQGLSPNILGTHHLHRFTLRNAVSLVQEQRRLSLAMLGQREGVYACPVILMELFALVLSKAEDSNFNTITSYPIAYPLTNRVFSTFRPDCTMSIYEPLLVLLGSTTSVFEIVNALNTSALALIHFFNCSVYQHIREGSVSVTATEIARAFIKTRGLFCNLSMFFLTIPRVVLVLRSIVINDQMTVPLEIRRAAALYLHALGDRCWLTEYLGVVIKVARTSKDIRLIRFSVELITTLLPVFTCSDLALYQIMRFGTGLVVDEPQYGGYIPQKTRFLSDLLVASAPFQMTPVEKKCLDGRQTSDERARMRVCLCDVPGRRLSTLCRDTDACYCALKTSVLLRRERERLLDFMLNTETLIQTPEDLLYVVRGLFVYGTTRMRLYDEDMMALISATLGLITKSLKRLAPSDRCIQAQIGLQSVAYLMTLIVYRGPEERLWSLCDDAIQLVNKALEVKGIDKVSSIITLLQSLVRILVSEEVQNPSLQAGIIDILGMILSDNNVVTSFSPAHTMYADAVTGFSLSDVKWPIRRPTRRGLTHLEWIVVVMPYIIPSQSLYGCYSGNPYYEAIPRLFCCMEPNCPACFFGDCSCSSVSALTFFSQPIETCHDTTSWTLSLGQALLSMSKPSSMLFRSLFLLPNYEKAYQAILEALCDASQTTYALSQERKLLAEYSILQRSGLDGAFEHTWQALERASKICLTERAKSIGPCFIVIAYDDVCIAVQPLGRMPDGSNTDKKPCQL</sequence>
<keyword evidence="2" id="KW-1185">Reference proteome</keyword>
<comment type="caution">
    <text evidence="1">The sequence shown here is derived from an EMBL/GenBank/DDBJ whole genome shotgun (WGS) entry which is preliminary data.</text>
</comment>
<dbReference type="Proteomes" id="UP000315496">
    <property type="component" value="Chromosome 2"/>
</dbReference>
<dbReference type="OrthoDB" id="10251027at2759"/>
<evidence type="ECO:0000313" key="2">
    <source>
        <dbReference type="Proteomes" id="UP000315496"/>
    </source>
</evidence>
<name>A0A4Z1SWH4_GIAMU</name>
<proteinExistence type="predicted"/>
<protein>
    <submittedName>
        <fullName evidence="1">Uncharacterized protein</fullName>
    </submittedName>
</protein>
<organism evidence="1 2">
    <name type="scientific">Giardia muris</name>
    <dbReference type="NCBI Taxonomy" id="5742"/>
    <lineage>
        <taxon>Eukaryota</taxon>
        <taxon>Metamonada</taxon>
        <taxon>Diplomonadida</taxon>
        <taxon>Hexamitidae</taxon>
        <taxon>Giardiinae</taxon>
        <taxon>Giardia</taxon>
    </lineage>
</organism>